<dbReference type="GO" id="GO:0003676">
    <property type="term" value="F:nucleic acid binding"/>
    <property type="evidence" value="ECO:0007669"/>
    <property type="project" value="InterPro"/>
</dbReference>
<gene>
    <name evidence="3" type="ORF">M011DRAFT_495153</name>
</gene>
<dbReference type="AlphaFoldDB" id="A0A6A6V9I2"/>
<dbReference type="OrthoDB" id="10256743at2759"/>
<evidence type="ECO:0000256" key="1">
    <source>
        <dbReference type="SAM" id="MobiDB-lite"/>
    </source>
</evidence>
<dbReference type="Pfam" id="PF13902">
    <property type="entry name" value="R3H-assoc"/>
    <property type="match status" value="1"/>
</dbReference>
<evidence type="ECO:0000259" key="2">
    <source>
        <dbReference type="Pfam" id="PF13902"/>
    </source>
</evidence>
<sequence length="318" mass="36099">MAIFPTDNAPEQPIDIQAWTEEATVAISSMTISQPGEVPGTSVSLHIPLDTHPAPHASLATTPARQSTPLKRKEPLRRDSLKRREALLRGKEGSRRRQRWENDRLLTNPHAEPPSPADWEIRPTHRVQHVPYYLAPLWDAGLKRQAVDRKAASAHAKSGARTVAKNPVDAGVVPKELRDKMKKARGAKGLLYDLEVEVREFVRRVDEQCVGAWDEEDTAGEEEEDEEIVFVGRDGRMRDMDVEKEMMVFETEEGDQSGRFARWLVHHIGTYYGLRTWSVTRGVPAMREAYIGVRERERGKGRERRCTLPLPLPLWGLV</sequence>
<dbReference type="SUPFAM" id="SSF82708">
    <property type="entry name" value="R3H domain"/>
    <property type="match status" value="1"/>
</dbReference>
<accession>A0A6A6V9I2</accession>
<reference evidence="3" key="1">
    <citation type="journal article" date="2020" name="Stud. Mycol.">
        <title>101 Dothideomycetes genomes: a test case for predicting lifestyles and emergence of pathogens.</title>
        <authorList>
            <person name="Haridas S."/>
            <person name="Albert R."/>
            <person name="Binder M."/>
            <person name="Bloem J."/>
            <person name="Labutti K."/>
            <person name="Salamov A."/>
            <person name="Andreopoulos B."/>
            <person name="Baker S."/>
            <person name="Barry K."/>
            <person name="Bills G."/>
            <person name="Bluhm B."/>
            <person name="Cannon C."/>
            <person name="Castanera R."/>
            <person name="Culley D."/>
            <person name="Daum C."/>
            <person name="Ezra D."/>
            <person name="Gonzalez J."/>
            <person name="Henrissat B."/>
            <person name="Kuo A."/>
            <person name="Liang C."/>
            <person name="Lipzen A."/>
            <person name="Lutzoni F."/>
            <person name="Magnuson J."/>
            <person name="Mondo S."/>
            <person name="Nolan M."/>
            <person name="Ohm R."/>
            <person name="Pangilinan J."/>
            <person name="Park H.-J."/>
            <person name="Ramirez L."/>
            <person name="Alfaro M."/>
            <person name="Sun H."/>
            <person name="Tritt A."/>
            <person name="Yoshinaga Y."/>
            <person name="Zwiers L.-H."/>
            <person name="Turgeon B."/>
            <person name="Goodwin S."/>
            <person name="Spatafora J."/>
            <person name="Crous P."/>
            <person name="Grigoriev I."/>
        </authorList>
    </citation>
    <scope>NUCLEOTIDE SEQUENCE</scope>
    <source>
        <strain evidence="3">CBS 119925</strain>
    </source>
</reference>
<feature type="compositionally biased region" description="Polar residues" evidence="1">
    <location>
        <begin position="59"/>
        <end position="69"/>
    </location>
</feature>
<organism evidence="3 4">
    <name type="scientific">Sporormia fimetaria CBS 119925</name>
    <dbReference type="NCBI Taxonomy" id="1340428"/>
    <lineage>
        <taxon>Eukaryota</taxon>
        <taxon>Fungi</taxon>
        <taxon>Dikarya</taxon>
        <taxon>Ascomycota</taxon>
        <taxon>Pezizomycotina</taxon>
        <taxon>Dothideomycetes</taxon>
        <taxon>Pleosporomycetidae</taxon>
        <taxon>Pleosporales</taxon>
        <taxon>Sporormiaceae</taxon>
        <taxon>Sporormia</taxon>
    </lineage>
</organism>
<keyword evidence="4" id="KW-1185">Reference proteome</keyword>
<proteinExistence type="predicted"/>
<feature type="domain" description="R3H-associated N-terminal" evidence="2">
    <location>
        <begin position="73"/>
        <end position="183"/>
    </location>
</feature>
<protein>
    <recommendedName>
        <fullName evidence="2">R3H-associated N-terminal domain-containing protein</fullName>
    </recommendedName>
</protein>
<dbReference type="InterPro" id="IPR036867">
    <property type="entry name" value="R3H_dom_sf"/>
</dbReference>
<evidence type="ECO:0000313" key="3">
    <source>
        <dbReference type="EMBL" id="KAF2746359.1"/>
    </source>
</evidence>
<feature type="region of interest" description="Disordered" evidence="1">
    <location>
        <begin position="36"/>
        <end position="119"/>
    </location>
</feature>
<evidence type="ECO:0000313" key="4">
    <source>
        <dbReference type="Proteomes" id="UP000799440"/>
    </source>
</evidence>
<dbReference type="EMBL" id="MU006578">
    <property type="protein sequence ID" value="KAF2746359.1"/>
    <property type="molecule type" value="Genomic_DNA"/>
</dbReference>
<feature type="compositionally biased region" description="Basic and acidic residues" evidence="1">
    <location>
        <begin position="71"/>
        <end position="104"/>
    </location>
</feature>
<dbReference type="InterPro" id="IPR025952">
    <property type="entry name" value="R3H-assoc_dom"/>
</dbReference>
<name>A0A6A6V9I2_9PLEO</name>
<dbReference type="Proteomes" id="UP000799440">
    <property type="component" value="Unassembled WGS sequence"/>
</dbReference>